<dbReference type="Pfam" id="PF10169">
    <property type="entry name" value="LLPH"/>
    <property type="match status" value="1"/>
</dbReference>
<accession>A0ABY7E1X6</accession>
<reference evidence="3" key="1">
    <citation type="submission" date="2022-11" db="EMBL/GenBank/DDBJ databases">
        <title>Centuries of genome instability and evolution in soft-shell clam transmissible cancer (bioRxiv).</title>
        <authorList>
            <person name="Hart S.F.M."/>
            <person name="Yonemitsu M.A."/>
            <person name="Giersch R.M."/>
            <person name="Beal B.F."/>
            <person name="Arriagada G."/>
            <person name="Davis B.W."/>
            <person name="Ostrander E.A."/>
            <person name="Goff S.P."/>
            <person name="Metzger M.J."/>
        </authorList>
    </citation>
    <scope>NUCLEOTIDE SEQUENCE</scope>
    <source>
        <strain evidence="3">MELC-2E11</strain>
        <tissue evidence="3">Siphon/mantle</tissue>
    </source>
</reference>
<proteinExistence type="inferred from homology"/>
<evidence type="ECO:0000313" key="4">
    <source>
        <dbReference type="Proteomes" id="UP001164746"/>
    </source>
</evidence>
<evidence type="ECO:0000313" key="3">
    <source>
        <dbReference type="EMBL" id="WAR02961.1"/>
    </source>
</evidence>
<protein>
    <submittedName>
        <fullName evidence="3">LPS18-like protein</fullName>
    </submittedName>
</protein>
<feature type="region of interest" description="Disordered" evidence="2">
    <location>
        <begin position="1"/>
        <end position="23"/>
    </location>
</feature>
<evidence type="ECO:0000256" key="2">
    <source>
        <dbReference type="SAM" id="MobiDB-lite"/>
    </source>
</evidence>
<dbReference type="InterPro" id="IPR018784">
    <property type="entry name" value="LLPH-like"/>
</dbReference>
<feature type="compositionally biased region" description="Basic residues" evidence="2">
    <location>
        <begin position="10"/>
        <end position="20"/>
    </location>
</feature>
<keyword evidence="4" id="KW-1185">Reference proteome</keyword>
<organism evidence="3 4">
    <name type="scientific">Mya arenaria</name>
    <name type="common">Soft-shell clam</name>
    <dbReference type="NCBI Taxonomy" id="6604"/>
    <lineage>
        <taxon>Eukaryota</taxon>
        <taxon>Metazoa</taxon>
        <taxon>Spiralia</taxon>
        <taxon>Lophotrochozoa</taxon>
        <taxon>Mollusca</taxon>
        <taxon>Bivalvia</taxon>
        <taxon>Autobranchia</taxon>
        <taxon>Heteroconchia</taxon>
        <taxon>Euheterodonta</taxon>
        <taxon>Imparidentia</taxon>
        <taxon>Neoheterodontei</taxon>
        <taxon>Myida</taxon>
        <taxon>Myoidea</taxon>
        <taxon>Myidae</taxon>
        <taxon>Mya</taxon>
    </lineage>
</organism>
<dbReference type="Proteomes" id="UP001164746">
    <property type="component" value="Chromosome 4"/>
</dbReference>
<dbReference type="PANTHER" id="PTHR34253">
    <property type="entry name" value="PROTEIN LLP HOMOLOG"/>
    <property type="match status" value="1"/>
</dbReference>
<name>A0ABY7E1X6_MYAAR</name>
<dbReference type="EMBL" id="CP111015">
    <property type="protein sequence ID" value="WAR02961.1"/>
    <property type="molecule type" value="Genomic_DNA"/>
</dbReference>
<comment type="similarity">
    <text evidence="1">Belongs to the learning-associated protein family.</text>
</comment>
<feature type="compositionally biased region" description="Basic residues" evidence="2">
    <location>
        <begin position="97"/>
        <end position="119"/>
    </location>
</feature>
<evidence type="ECO:0000256" key="1">
    <source>
        <dbReference type="ARBA" id="ARBA00034118"/>
    </source>
</evidence>
<gene>
    <name evidence="3" type="ORF">MAR_009519</name>
</gene>
<feature type="region of interest" description="Disordered" evidence="2">
    <location>
        <begin position="69"/>
        <end position="119"/>
    </location>
</feature>
<dbReference type="PANTHER" id="PTHR34253:SF1">
    <property type="entry name" value="PROTEIN LLP HOMOLOG"/>
    <property type="match status" value="1"/>
</dbReference>
<sequence>MGTAEMAKSLRSKHKRKMRAIKREKYGKKELETLKKTLQKATADRDVVMQETCTVKDADVVRAEAAEKMETNKAAGKFHPKTMKNEHGNYPAWMNQRKLRKVKKEQKRTTKLIAKKKKK</sequence>